<feature type="coiled-coil region" evidence="2">
    <location>
        <begin position="26"/>
        <end position="114"/>
    </location>
</feature>
<keyword evidence="2" id="KW-0175">Coiled coil</keyword>
<protein>
    <submittedName>
        <fullName evidence="3">PspA/IM30 family protein</fullName>
    </submittedName>
</protein>
<evidence type="ECO:0000313" key="3">
    <source>
        <dbReference type="EMBL" id="NSX56173.1"/>
    </source>
</evidence>
<comment type="caution">
    <text evidence="3">The sequence shown here is derived from an EMBL/GenBank/DDBJ whole genome shotgun (WGS) entry which is preliminary data.</text>
</comment>
<proteinExistence type="inferred from homology"/>
<dbReference type="InterPro" id="IPR007157">
    <property type="entry name" value="PspA_VIPP1"/>
</dbReference>
<evidence type="ECO:0000313" key="4">
    <source>
        <dbReference type="Proteomes" id="UP000777935"/>
    </source>
</evidence>
<reference evidence="3 4" key="1">
    <citation type="submission" date="2020-06" db="EMBL/GenBank/DDBJ databases">
        <title>Sulfitobacter algicola sp. nov., isolated from green algae.</title>
        <authorList>
            <person name="Wang C."/>
        </authorList>
    </citation>
    <scope>NUCLEOTIDE SEQUENCE [LARGE SCALE GENOMIC DNA]</scope>
    <source>
        <strain evidence="3 4">1151</strain>
    </source>
</reference>
<accession>A0ABX2IZP4</accession>
<dbReference type="Pfam" id="PF04012">
    <property type="entry name" value="PspA_IM30"/>
    <property type="match status" value="1"/>
</dbReference>
<gene>
    <name evidence="3" type="ORF">HRQ87_15365</name>
</gene>
<dbReference type="Proteomes" id="UP000777935">
    <property type="component" value="Unassembled WGS sequence"/>
</dbReference>
<sequence length="225" mass="25456">MFATFRTLITGANVRAEERVRDTYAIELIDQKIREAEASLKAAKGTLASIIQRHRAEMRQVDGLKSRVEDMIQRAIQALEAEREDLASEAAHAIANMENELEIRQQTVERLDHKIIRLRQSVEAGQRRIIDLKQGAITARAVRREQDMQSKLNTTITSTSSIEEAEDLIARVLQRDDPFEQSEILHEIDQGLNHETLASRMADQGFGSANKSTAKDVLDRLKAKK</sequence>
<dbReference type="EMBL" id="JABUFE010000010">
    <property type="protein sequence ID" value="NSX56173.1"/>
    <property type="molecule type" value="Genomic_DNA"/>
</dbReference>
<dbReference type="RefSeq" id="WP_174139325.1">
    <property type="nucleotide sequence ID" value="NZ_JABUFE010000010.1"/>
</dbReference>
<name>A0ABX2IZP4_9RHOB</name>
<keyword evidence="4" id="KW-1185">Reference proteome</keyword>
<organism evidence="3 4">
    <name type="scientific">Parasulfitobacter algicola</name>
    <dbReference type="NCBI Taxonomy" id="2614809"/>
    <lineage>
        <taxon>Bacteria</taxon>
        <taxon>Pseudomonadati</taxon>
        <taxon>Pseudomonadota</taxon>
        <taxon>Alphaproteobacteria</taxon>
        <taxon>Rhodobacterales</taxon>
        <taxon>Roseobacteraceae</taxon>
        <taxon>Parasulfitobacter</taxon>
    </lineage>
</organism>
<evidence type="ECO:0000256" key="2">
    <source>
        <dbReference type="SAM" id="Coils"/>
    </source>
</evidence>
<comment type="similarity">
    <text evidence="1">Belongs to the PspA/Vipp/IM30 family.</text>
</comment>
<evidence type="ECO:0000256" key="1">
    <source>
        <dbReference type="ARBA" id="ARBA00043985"/>
    </source>
</evidence>